<evidence type="ECO:0000313" key="14">
    <source>
        <dbReference type="EMBL" id="QDL07588.1"/>
    </source>
</evidence>
<keyword evidence="6" id="KW-0808">Transferase</keyword>
<keyword evidence="5" id="KW-0597">Phosphoprotein</keyword>
<evidence type="ECO:0000256" key="2">
    <source>
        <dbReference type="ARBA" id="ARBA00004651"/>
    </source>
</evidence>
<evidence type="ECO:0000256" key="6">
    <source>
        <dbReference type="ARBA" id="ARBA00022679"/>
    </source>
</evidence>
<evidence type="ECO:0000256" key="11">
    <source>
        <dbReference type="ARBA" id="ARBA00023136"/>
    </source>
</evidence>
<dbReference type="Pfam" id="PF00672">
    <property type="entry name" value="HAMP"/>
    <property type="match status" value="1"/>
</dbReference>
<protein>
    <recommendedName>
        <fullName evidence="3">histidine kinase</fullName>
        <ecNumber evidence="3">2.7.13.3</ecNumber>
    </recommendedName>
</protein>
<evidence type="ECO:0000259" key="13">
    <source>
        <dbReference type="PROSITE" id="PS50885"/>
    </source>
</evidence>
<reference evidence="14 15" key="1">
    <citation type="submission" date="2018-06" db="EMBL/GenBank/DDBJ databases">
        <title>Comparative genomics of Brasilonema spp. strains.</title>
        <authorList>
            <person name="Alvarenga D.O."/>
            <person name="Fiore M.F."/>
            <person name="Varani A.M."/>
        </authorList>
    </citation>
    <scope>NUCLEOTIDE SEQUENCE [LARGE SCALE GENOMIC DNA]</scope>
    <source>
        <strain evidence="14 15">CENA114</strain>
    </source>
</reference>
<dbReference type="PANTHER" id="PTHR45528:SF1">
    <property type="entry name" value="SENSOR HISTIDINE KINASE CPXA"/>
    <property type="match status" value="1"/>
</dbReference>
<evidence type="ECO:0000256" key="8">
    <source>
        <dbReference type="ARBA" id="ARBA00022777"/>
    </source>
</evidence>
<proteinExistence type="predicted"/>
<comment type="catalytic activity">
    <reaction evidence="1">
        <text>ATP + protein L-histidine = ADP + protein N-phospho-L-histidine.</text>
        <dbReference type="EC" id="2.7.13.3"/>
    </reaction>
</comment>
<gene>
    <name evidence="14" type="ORF">DP114_06480</name>
</gene>
<evidence type="ECO:0000256" key="12">
    <source>
        <dbReference type="SAM" id="Phobius"/>
    </source>
</evidence>
<accession>A0A856MA09</accession>
<dbReference type="Gene3D" id="6.10.340.10">
    <property type="match status" value="1"/>
</dbReference>
<dbReference type="KEGG" id="bsen:DP114_06480"/>
<evidence type="ECO:0000256" key="3">
    <source>
        <dbReference type="ARBA" id="ARBA00012438"/>
    </source>
</evidence>
<evidence type="ECO:0000256" key="7">
    <source>
        <dbReference type="ARBA" id="ARBA00022741"/>
    </source>
</evidence>
<dbReference type="GO" id="GO:0005524">
    <property type="term" value="F:ATP binding"/>
    <property type="evidence" value="ECO:0007669"/>
    <property type="project" value="UniProtKB-KW"/>
</dbReference>
<dbReference type="InterPro" id="IPR050398">
    <property type="entry name" value="HssS/ArlS-like"/>
</dbReference>
<dbReference type="Proteomes" id="UP000503129">
    <property type="component" value="Chromosome"/>
</dbReference>
<dbReference type="CDD" id="cd06225">
    <property type="entry name" value="HAMP"/>
    <property type="match status" value="1"/>
</dbReference>
<keyword evidence="15" id="KW-1185">Reference proteome</keyword>
<dbReference type="InterPro" id="IPR021796">
    <property type="entry name" value="Tll0287-like_dom"/>
</dbReference>
<dbReference type="EC" id="2.7.13.3" evidence="3"/>
<evidence type="ECO:0000256" key="10">
    <source>
        <dbReference type="ARBA" id="ARBA00023012"/>
    </source>
</evidence>
<dbReference type="AlphaFoldDB" id="A0A856MA09"/>
<evidence type="ECO:0000256" key="4">
    <source>
        <dbReference type="ARBA" id="ARBA00022475"/>
    </source>
</evidence>
<dbReference type="InterPro" id="IPR003660">
    <property type="entry name" value="HAMP_dom"/>
</dbReference>
<sequence length="307" mass="34435">MLKNLKLRQKFTILLVVILVVGLSFSGLALSALLRQNAENEIASRALTLIDTMTSVREYTLTQIYPELADKLEEKFLPQVVSAYSAREIFEIFRKKPEYRDLFYKEAATNPTNLRDKADSFETGILEGFQKDKNLKEVRGFRSVPGGDIFYIARPLTISKESCLTCHSTPEVAPKTMIERFGAVNGFNWQLNQIVAAQFISLPASKVIEKANQSSLKIIGLVSTVFIVVILLVNVFLHRQVIIPLKRITRVAEEVSTGHLEVDFDQISNDEIGNLAKAFKRMKLSLEMAMKRIRRTHGGNTGGTAGN</sequence>
<comment type="subcellular location">
    <subcellularLocation>
        <location evidence="2">Cell membrane</location>
        <topology evidence="2">Multi-pass membrane protein</topology>
    </subcellularLocation>
</comment>
<dbReference type="GO" id="GO:0000155">
    <property type="term" value="F:phosphorelay sensor kinase activity"/>
    <property type="evidence" value="ECO:0007669"/>
    <property type="project" value="TreeGrafter"/>
</dbReference>
<dbReference type="RefSeq" id="WP_169264454.1">
    <property type="nucleotide sequence ID" value="NZ_CAWOXK010000001.1"/>
</dbReference>
<keyword evidence="8 14" id="KW-0418">Kinase</keyword>
<dbReference type="SMART" id="SM00304">
    <property type="entry name" value="HAMP"/>
    <property type="match status" value="1"/>
</dbReference>
<keyword evidence="10" id="KW-0902">Two-component regulatory system</keyword>
<keyword evidence="12" id="KW-1133">Transmembrane helix</keyword>
<dbReference type="SUPFAM" id="SSF158472">
    <property type="entry name" value="HAMP domain-like"/>
    <property type="match status" value="1"/>
</dbReference>
<evidence type="ECO:0000256" key="9">
    <source>
        <dbReference type="ARBA" id="ARBA00022840"/>
    </source>
</evidence>
<keyword evidence="9" id="KW-0067">ATP-binding</keyword>
<dbReference type="GO" id="GO:0005886">
    <property type="term" value="C:plasma membrane"/>
    <property type="evidence" value="ECO:0007669"/>
    <property type="project" value="UniProtKB-SubCell"/>
</dbReference>
<keyword evidence="7" id="KW-0547">Nucleotide-binding</keyword>
<keyword evidence="4" id="KW-1003">Cell membrane</keyword>
<evidence type="ECO:0000313" key="15">
    <source>
        <dbReference type="Proteomes" id="UP000503129"/>
    </source>
</evidence>
<evidence type="ECO:0000256" key="5">
    <source>
        <dbReference type="ARBA" id="ARBA00022553"/>
    </source>
</evidence>
<organism evidence="14 15">
    <name type="scientific">Brasilonema sennae CENA114</name>
    <dbReference type="NCBI Taxonomy" id="415709"/>
    <lineage>
        <taxon>Bacteria</taxon>
        <taxon>Bacillati</taxon>
        <taxon>Cyanobacteriota</taxon>
        <taxon>Cyanophyceae</taxon>
        <taxon>Nostocales</taxon>
        <taxon>Scytonemataceae</taxon>
        <taxon>Brasilonema</taxon>
        <taxon>Bromeliae group (in: Brasilonema)</taxon>
    </lineage>
</organism>
<feature type="transmembrane region" description="Helical" evidence="12">
    <location>
        <begin position="218"/>
        <end position="237"/>
    </location>
</feature>
<evidence type="ECO:0000256" key="1">
    <source>
        <dbReference type="ARBA" id="ARBA00000085"/>
    </source>
</evidence>
<name>A0A856MA09_9CYAN</name>
<dbReference type="PROSITE" id="PS50885">
    <property type="entry name" value="HAMP"/>
    <property type="match status" value="1"/>
</dbReference>
<keyword evidence="12" id="KW-0812">Transmembrane</keyword>
<feature type="domain" description="HAMP" evidence="13">
    <location>
        <begin position="239"/>
        <end position="291"/>
    </location>
</feature>
<keyword evidence="11 12" id="KW-0472">Membrane</keyword>
<dbReference type="PANTHER" id="PTHR45528">
    <property type="entry name" value="SENSOR HISTIDINE KINASE CPXA"/>
    <property type="match status" value="1"/>
</dbReference>
<dbReference type="Pfam" id="PF11845">
    <property type="entry name" value="Tll0287-like"/>
    <property type="match status" value="1"/>
</dbReference>
<dbReference type="EMBL" id="CP030118">
    <property type="protein sequence ID" value="QDL07588.1"/>
    <property type="molecule type" value="Genomic_DNA"/>
</dbReference>